<dbReference type="AlphaFoldDB" id="A0A919PTB4"/>
<evidence type="ECO:0000256" key="1">
    <source>
        <dbReference type="SAM" id="MobiDB-lite"/>
    </source>
</evidence>
<feature type="region of interest" description="Disordered" evidence="1">
    <location>
        <begin position="55"/>
        <end position="82"/>
    </location>
</feature>
<comment type="caution">
    <text evidence="2">The sequence shown here is derived from an EMBL/GenBank/DDBJ whole genome shotgun (WGS) entry which is preliminary data.</text>
</comment>
<protein>
    <submittedName>
        <fullName evidence="2">Uncharacterized protein</fullName>
    </submittedName>
</protein>
<gene>
    <name evidence="2" type="ORF">Dsi01nite_073630</name>
</gene>
<proteinExistence type="predicted"/>
<dbReference type="Proteomes" id="UP000660611">
    <property type="component" value="Unassembled WGS sequence"/>
</dbReference>
<keyword evidence="3" id="KW-1185">Reference proteome</keyword>
<dbReference type="EMBL" id="BONQ01000117">
    <property type="protein sequence ID" value="GIG49322.1"/>
    <property type="molecule type" value="Genomic_DNA"/>
</dbReference>
<sequence>MRRAATSHRASAAPEPLASAVDSQGREDPIPINLTDLRDWLGTARLRVASLGTGTRTGTGVVGIGSGSGVGWSDRTATGTME</sequence>
<organism evidence="2 3">
    <name type="scientific">Dactylosporangium siamense</name>
    <dbReference type="NCBI Taxonomy" id="685454"/>
    <lineage>
        <taxon>Bacteria</taxon>
        <taxon>Bacillati</taxon>
        <taxon>Actinomycetota</taxon>
        <taxon>Actinomycetes</taxon>
        <taxon>Micromonosporales</taxon>
        <taxon>Micromonosporaceae</taxon>
        <taxon>Dactylosporangium</taxon>
    </lineage>
</organism>
<feature type="region of interest" description="Disordered" evidence="1">
    <location>
        <begin position="1"/>
        <end position="30"/>
    </location>
</feature>
<reference evidence="2" key="1">
    <citation type="submission" date="2021-01" db="EMBL/GenBank/DDBJ databases">
        <title>Whole genome shotgun sequence of Dactylosporangium siamense NBRC 106093.</title>
        <authorList>
            <person name="Komaki H."/>
            <person name="Tamura T."/>
        </authorList>
    </citation>
    <scope>NUCLEOTIDE SEQUENCE</scope>
    <source>
        <strain evidence="2">NBRC 106093</strain>
    </source>
</reference>
<feature type="compositionally biased region" description="Gly residues" evidence="1">
    <location>
        <begin position="55"/>
        <end position="70"/>
    </location>
</feature>
<evidence type="ECO:0000313" key="3">
    <source>
        <dbReference type="Proteomes" id="UP000660611"/>
    </source>
</evidence>
<evidence type="ECO:0000313" key="2">
    <source>
        <dbReference type="EMBL" id="GIG49322.1"/>
    </source>
</evidence>
<name>A0A919PTB4_9ACTN</name>
<accession>A0A919PTB4</accession>